<keyword evidence="1" id="KW-1133">Transmembrane helix</keyword>
<feature type="transmembrane region" description="Helical" evidence="1">
    <location>
        <begin position="6"/>
        <end position="25"/>
    </location>
</feature>
<gene>
    <name evidence="2" type="ORF">EDWATA_03083</name>
</gene>
<evidence type="ECO:0000313" key="2">
    <source>
        <dbReference type="EMBL" id="EFE21928.1"/>
    </source>
</evidence>
<proteinExistence type="predicted"/>
<keyword evidence="1" id="KW-0812">Transmembrane</keyword>
<reference evidence="2 3" key="1">
    <citation type="submission" date="2010-02" db="EMBL/GenBank/DDBJ databases">
        <authorList>
            <person name="Weinstock G."/>
            <person name="Sodergren E."/>
            <person name="Clifton S."/>
            <person name="Fulton L."/>
            <person name="Fulton B."/>
            <person name="Courtney L."/>
            <person name="Fronick C."/>
            <person name="Harrison M."/>
            <person name="Strong C."/>
            <person name="Farmer C."/>
            <person name="Delahaunty K."/>
            <person name="Markovic C."/>
            <person name="Hall O."/>
            <person name="Minx P."/>
            <person name="Tomlinson C."/>
            <person name="Mitreva M."/>
            <person name="Nelson J."/>
            <person name="Hou S."/>
            <person name="Wollam A."/>
            <person name="Pepin K.H."/>
            <person name="Johnson M."/>
            <person name="Bhonagiri V."/>
            <person name="Zhang X."/>
            <person name="Suruliraj S."/>
            <person name="Warren W."/>
            <person name="Chinwalla A."/>
            <person name="Mardis E.R."/>
            <person name="Wilson R.K."/>
        </authorList>
    </citation>
    <scope>NUCLEOTIDE SEQUENCE [LARGE SCALE GENOMIC DNA]</scope>
    <source>
        <strain evidence="2 3">ATCC 23685</strain>
    </source>
</reference>
<sequence>MIQSAFINGITNISLFFNAIFYLISKLYRCVTKYKNMCTRSKIDTSNLLFI</sequence>
<dbReference type="AlphaFoldDB" id="D4F8J0"/>
<comment type="caution">
    <text evidence="2">The sequence shown here is derived from an EMBL/GenBank/DDBJ whole genome shotgun (WGS) entry which is preliminary data.</text>
</comment>
<evidence type="ECO:0000313" key="3">
    <source>
        <dbReference type="Proteomes" id="UP000003692"/>
    </source>
</evidence>
<name>D4F8J0_EDWTA</name>
<protein>
    <submittedName>
        <fullName evidence="2">Uncharacterized protein</fullName>
    </submittedName>
</protein>
<dbReference type="HOGENOM" id="CLU_3098306_0_0_6"/>
<organism evidence="2 3">
    <name type="scientific">Edwardsiella tarda ATCC 23685</name>
    <dbReference type="NCBI Taxonomy" id="500638"/>
    <lineage>
        <taxon>Bacteria</taxon>
        <taxon>Pseudomonadati</taxon>
        <taxon>Pseudomonadota</taxon>
        <taxon>Gammaproteobacteria</taxon>
        <taxon>Enterobacterales</taxon>
        <taxon>Hafniaceae</taxon>
        <taxon>Edwardsiella</taxon>
    </lineage>
</organism>
<evidence type="ECO:0000256" key="1">
    <source>
        <dbReference type="SAM" id="Phobius"/>
    </source>
</evidence>
<dbReference type="Proteomes" id="UP000003692">
    <property type="component" value="Unassembled WGS sequence"/>
</dbReference>
<keyword evidence="1" id="KW-0472">Membrane</keyword>
<accession>D4F8J0</accession>
<dbReference type="EMBL" id="ADGK01000259">
    <property type="protein sequence ID" value="EFE21928.1"/>
    <property type="molecule type" value="Genomic_DNA"/>
</dbReference>